<sequence length="124" mass="13746">MPNKCCDNHIKKNTNNKNDFFSLFECDKKQSRDPCCCFCVDKAAELMRKQMDAYIQVTVTAANDIAIINANPDIPDGAKLTLTQNLLAASGYAGTALQDLYTRYNALISQTCSCDQKSSSSRFL</sequence>
<dbReference type="EMBL" id="MK071979">
    <property type="protein sequence ID" value="AYV75140.1"/>
    <property type="molecule type" value="Genomic_DNA"/>
</dbReference>
<name>A0A3G4ZJX4_9VIRU</name>
<protein>
    <submittedName>
        <fullName evidence="1">Uncharacterized protein</fullName>
    </submittedName>
</protein>
<gene>
    <name evidence="1" type="ORF">Terrestrivirus1_14</name>
</gene>
<reference evidence="1" key="1">
    <citation type="submission" date="2018-10" db="EMBL/GenBank/DDBJ databases">
        <title>Hidden diversity of soil giant viruses.</title>
        <authorList>
            <person name="Schulz F."/>
            <person name="Alteio L."/>
            <person name="Goudeau D."/>
            <person name="Ryan E.M."/>
            <person name="Malmstrom R.R."/>
            <person name="Blanchard J."/>
            <person name="Woyke T."/>
        </authorList>
    </citation>
    <scope>NUCLEOTIDE SEQUENCE</scope>
    <source>
        <strain evidence="1">TEV1</strain>
    </source>
</reference>
<organism evidence="1">
    <name type="scientific">Terrestrivirus sp</name>
    <dbReference type="NCBI Taxonomy" id="2487775"/>
    <lineage>
        <taxon>Viruses</taxon>
        <taxon>Varidnaviria</taxon>
        <taxon>Bamfordvirae</taxon>
        <taxon>Nucleocytoviricota</taxon>
        <taxon>Megaviricetes</taxon>
        <taxon>Imitervirales</taxon>
        <taxon>Mimiviridae</taxon>
        <taxon>Klosneuvirinae</taxon>
    </lineage>
</organism>
<evidence type="ECO:0000313" key="1">
    <source>
        <dbReference type="EMBL" id="AYV75140.1"/>
    </source>
</evidence>
<proteinExistence type="predicted"/>
<accession>A0A3G4ZJX4</accession>